<dbReference type="RefSeq" id="WP_271732670.1">
    <property type="nucleotide sequence ID" value="NZ_JANQDP010000098.1"/>
</dbReference>
<accession>A0ABT5AQX2</accession>
<dbReference type="InterPro" id="IPR054663">
    <property type="entry name" value="FraC"/>
</dbReference>
<keyword evidence="1" id="KW-0472">Membrane</keyword>
<comment type="caution">
    <text evidence="2">The sequence shown here is derived from an EMBL/GenBank/DDBJ whole genome shotgun (WGS) entry which is preliminary data.</text>
</comment>
<keyword evidence="1" id="KW-1133">Transmembrane helix</keyword>
<keyword evidence="3" id="KW-1185">Reference proteome</keyword>
<feature type="transmembrane region" description="Helical" evidence="1">
    <location>
        <begin position="98"/>
        <end position="117"/>
    </location>
</feature>
<organism evidence="2 3">
    <name type="scientific">Anabaenopsis arnoldii</name>
    <dbReference type="NCBI Taxonomy" id="2152938"/>
    <lineage>
        <taxon>Bacteria</taxon>
        <taxon>Bacillati</taxon>
        <taxon>Cyanobacteriota</taxon>
        <taxon>Cyanophyceae</taxon>
        <taxon>Nostocales</taxon>
        <taxon>Nodulariaceae</taxon>
        <taxon>Anabaenopsis</taxon>
    </lineage>
</organism>
<dbReference type="NCBIfam" id="NF045624">
    <property type="entry name" value="filament_FraC"/>
    <property type="match status" value="1"/>
</dbReference>
<dbReference type="Pfam" id="PF24301">
    <property type="entry name" value="FraC"/>
    <property type="match status" value="1"/>
</dbReference>
<evidence type="ECO:0000313" key="2">
    <source>
        <dbReference type="EMBL" id="MDB9539712.1"/>
    </source>
</evidence>
<protein>
    <submittedName>
        <fullName evidence="2">Filament integrity protein fraC</fullName>
    </submittedName>
</protein>
<dbReference type="EMBL" id="JAQMUH010000096">
    <property type="protein sequence ID" value="MDB9539712.1"/>
    <property type="molecule type" value="Genomic_DNA"/>
</dbReference>
<sequence>MLGLENLTTPKILPLGAVLFGFLFLLTAIPIEAYVLNQRLKFDKKTSTFYAISINLLSSTIGWVIFFLLEPVLPLNLKSELISYIFFNTFRSEASQGVLIFTAFTIFFFTFFMKFFLLRFLILSLKEDLINIYTKTPDNSRLKWRVTSIARLQNTNLVTSILIANSLSYSVITIIIFLSRK</sequence>
<evidence type="ECO:0000313" key="3">
    <source>
        <dbReference type="Proteomes" id="UP001212499"/>
    </source>
</evidence>
<evidence type="ECO:0000256" key="1">
    <source>
        <dbReference type="SAM" id="Phobius"/>
    </source>
</evidence>
<feature type="transmembrane region" description="Helical" evidence="1">
    <location>
        <begin position="157"/>
        <end position="178"/>
    </location>
</feature>
<feature type="transmembrane region" description="Helical" evidence="1">
    <location>
        <begin position="12"/>
        <end position="36"/>
    </location>
</feature>
<reference evidence="2 3" key="1">
    <citation type="submission" date="2023-01" db="EMBL/GenBank/DDBJ databases">
        <title>Genomes from the Australian National Cyanobacteria Reference Collection.</title>
        <authorList>
            <person name="Willis A."/>
            <person name="Lee E.M.F."/>
        </authorList>
    </citation>
    <scope>NUCLEOTIDE SEQUENCE [LARGE SCALE GENOMIC DNA]</scope>
    <source>
        <strain evidence="2 3">CS-1033</strain>
    </source>
</reference>
<feature type="transmembrane region" description="Helical" evidence="1">
    <location>
        <begin position="48"/>
        <end position="69"/>
    </location>
</feature>
<keyword evidence="1" id="KW-0812">Transmembrane</keyword>
<dbReference type="Proteomes" id="UP001212499">
    <property type="component" value="Unassembled WGS sequence"/>
</dbReference>
<gene>
    <name evidence="2" type="ORF">PN457_08595</name>
</gene>
<proteinExistence type="predicted"/>
<name>A0ABT5AQX2_9CYAN</name>